<dbReference type="InterPro" id="IPR010982">
    <property type="entry name" value="Lambda_DNA-bd_dom_sf"/>
</dbReference>
<dbReference type="InterPro" id="IPR001761">
    <property type="entry name" value="Peripla_BP/Lac1_sug-bd_dom"/>
</dbReference>
<comment type="caution">
    <text evidence="5">The sequence shown here is derived from an EMBL/GenBank/DDBJ whole genome shotgun (WGS) entry which is preliminary data.</text>
</comment>
<reference evidence="5" key="1">
    <citation type="journal article" date="2014" name="Front. Microbiol.">
        <title>High frequency of phylogenetically diverse reductive dehalogenase-homologous genes in deep subseafloor sedimentary metagenomes.</title>
        <authorList>
            <person name="Kawai M."/>
            <person name="Futagami T."/>
            <person name="Toyoda A."/>
            <person name="Takaki Y."/>
            <person name="Nishi S."/>
            <person name="Hori S."/>
            <person name="Arai W."/>
            <person name="Tsubouchi T."/>
            <person name="Morono Y."/>
            <person name="Uchiyama I."/>
            <person name="Ito T."/>
            <person name="Fujiyama A."/>
            <person name="Inagaki F."/>
            <person name="Takami H."/>
        </authorList>
    </citation>
    <scope>NUCLEOTIDE SEQUENCE</scope>
    <source>
        <strain evidence="5">Expedition CK06-06</strain>
    </source>
</reference>
<feature type="non-terminal residue" evidence="5">
    <location>
        <position position="240"/>
    </location>
</feature>
<dbReference type="InterPro" id="IPR000843">
    <property type="entry name" value="HTH_LacI"/>
</dbReference>
<dbReference type="SMART" id="SM00354">
    <property type="entry name" value="HTH_LACI"/>
    <property type="match status" value="1"/>
</dbReference>
<dbReference type="Pfam" id="PF00532">
    <property type="entry name" value="Peripla_BP_1"/>
    <property type="match status" value="1"/>
</dbReference>
<dbReference type="CDD" id="cd06267">
    <property type="entry name" value="PBP1_LacI_sugar_binding-like"/>
    <property type="match status" value="1"/>
</dbReference>
<accession>X0U5I9</accession>
<dbReference type="CDD" id="cd01392">
    <property type="entry name" value="HTH_LacI"/>
    <property type="match status" value="1"/>
</dbReference>
<dbReference type="GO" id="GO:0000976">
    <property type="term" value="F:transcription cis-regulatory region binding"/>
    <property type="evidence" value="ECO:0007669"/>
    <property type="project" value="TreeGrafter"/>
</dbReference>
<evidence type="ECO:0000313" key="5">
    <source>
        <dbReference type="EMBL" id="GAF95637.1"/>
    </source>
</evidence>
<dbReference type="EMBL" id="BARS01019867">
    <property type="protein sequence ID" value="GAF95637.1"/>
    <property type="molecule type" value="Genomic_DNA"/>
</dbReference>
<dbReference type="GO" id="GO:0003700">
    <property type="term" value="F:DNA-binding transcription factor activity"/>
    <property type="evidence" value="ECO:0007669"/>
    <property type="project" value="TreeGrafter"/>
</dbReference>
<dbReference type="Gene3D" id="1.10.260.40">
    <property type="entry name" value="lambda repressor-like DNA-binding domains"/>
    <property type="match status" value="1"/>
</dbReference>
<keyword evidence="2" id="KW-0238">DNA-binding</keyword>
<protein>
    <recommendedName>
        <fullName evidence="4">HTH lacI-type domain-containing protein</fullName>
    </recommendedName>
</protein>
<name>X0U5I9_9ZZZZ</name>
<evidence type="ECO:0000256" key="3">
    <source>
        <dbReference type="ARBA" id="ARBA00023163"/>
    </source>
</evidence>
<dbReference type="SUPFAM" id="SSF53822">
    <property type="entry name" value="Periplasmic binding protein-like I"/>
    <property type="match status" value="1"/>
</dbReference>
<dbReference type="PANTHER" id="PTHR30146:SF154">
    <property type="entry name" value="TRANSCRIPTION REGULATOR, MEMBER OF GALR FAMILY"/>
    <property type="match status" value="1"/>
</dbReference>
<keyword evidence="3" id="KW-0804">Transcription</keyword>
<dbReference type="PANTHER" id="PTHR30146">
    <property type="entry name" value="LACI-RELATED TRANSCRIPTIONAL REPRESSOR"/>
    <property type="match status" value="1"/>
</dbReference>
<dbReference type="PROSITE" id="PS50932">
    <property type="entry name" value="HTH_LACI_2"/>
    <property type="match status" value="1"/>
</dbReference>
<dbReference type="SUPFAM" id="SSF47413">
    <property type="entry name" value="lambda repressor-like DNA-binding domains"/>
    <property type="match status" value="1"/>
</dbReference>
<evidence type="ECO:0000256" key="2">
    <source>
        <dbReference type="ARBA" id="ARBA00023125"/>
    </source>
</evidence>
<keyword evidence="1" id="KW-0805">Transcription regulation</keyword>
<dbReference type="Pfam" id="PF00356">
    <property type="entry name" value="LacI"/>
    <property type="match status" value="1"/>
</dbReference>
<dbReference type="InterPro" id="IPR028082">
    <property type="entry name" value="Peripla_BP_I"/>
</dbReference>
<feature type="domain" description="HTH lacI-type" evidence="4">
    <location>
        <begin position="3"/>
        <end position="57"/>
    </location>
</feature>
<evidence type="ECO:0000256" key="1">
    <source>
        <dbReference type="ARBA" id="ARBA00023015"/>
    </source>
</evidence>
<organism evidence="5">
    <name type="scientific">marine sediment metagenome</name>
    <dbReference type="NCBI Taxonomy" id="412755"/>
    <lineage>
        <taxon>unclassified sequences</taxon>
        <taxon>metagenomes</taxon>
        <taxon>ecological metagenomes</taxon>
    </lineage>
</organism>
<sequence>MSVTQKDIAKRLGISSMTVSRALNNQPNVNEKTRNLVLQTAVKLKYLPNLIAKSLKSEKTNTLGVVITDIKNPFFADIVGGIEKVAKEHNYGLLLSNTDYDLDAENRLIYMLLEKRVDGLLICPLQKKSDRLTFLRSSKIPFVVMNYSINLRNCNYVISDNVYGAFLVVDHLIKRGYKEIYYICKTTNSPTRENRIKGCEKAFKKHGLPLNKLKIIYCNTKIKSFYEITKEKIKFKGNRI</sequence>
<proteinExistence type="predicted"/>
<dbReference type="AlphaFoldDB" id="X0U5I9"/>
<evidence type="ECO:0000259" key="4">
    <source>
        <dbReference type="PROSITE" id="PS50932"/>
    </source>
</evidence>
<gene>
    <name evidence="5" type="ORF">S01H1_32119</name>
</gene>
<dbReference type="Gene3D" id="3.40.50.2300">
    <property type="match status" value="2"/>
</dbReference>